<accession>A0AAV6Y9J5</accession>
<keyword evidence="3" id="KW-1185">Reference proteome</keyword>
<evidence type="ECO:0000313" key="3">
    <source>
        <dbReference type="Proteomes" id="UP000826271"/>
    </source>
</evidence>
<dbReference type="GO" id="GO:0004523">
    <property type="term" value="F:RNA-DNA hybrid ribonuclease activity"/>
    <property type="evidence" value="ECO:0007669"/>
    <property type="project" value="InterPro"/>
</dbReference>
<dbReference type="AlphaFoldDB" id="A0AAV6Y9J5"/>
<feature type="domain" description="RNase H type-1" evidence="1">
    <location>
        <begin position="16"/>
        <end position="83"/>
    </location>
</feature>
<name>A0AAV6Y9J5_9LAMI</name>
<evidence type="ECO:0000313" key="2">
    <source>
        <dbReference type="EMBL" id="KAG8390440.1"/>
    </source>
</evidence>
<gene>
    <name evidence="2" type="ORF">BUALT_Bualt01G0083600</name>
</gene>
<dbReference type="GO" id="GO:0003676">
    <property type="term" value="F:nucleic acid binding"/>
    <property type="evidence" value="ECO:0007669"/>
    <property type="project" value="InterPro"/>
</dbReference>
<proteinExistence type="predicted"/>
<evidence type="ECO:0000259" key="1">
    <source>
        <dbReference type="Pfam" id="PF13456"/>
    </source>
</evidence>
<reference evidence="2" key="1">
    <citation type="submission" date="2019-10" db="EMBL/GenBank/DDBJ databases">
        <authorList>
            <person name="Zhang R."/>
            <person name="Pan Y."/>
            <person name="Wang J."/>
            <person name="Ma R."/>
            <person name="Yu S."/>
        </authorList>
    </citation>
    <scope>NUCLEOTIDE SEQUENCE</scope>
    <source>
        <strain evidence="2">LA-IB0</strain>
        <tissue evidence="2">Leaf</tissue>
    </source>
</reference>
<organism evidence="2 3">
    <name type="scientific">Buddleja alternifolia</name>
    <dbReference type="NCBI Taxonomy" id="168488"/>
    <lineage>
        <taxon>Eukaryota</taxon>
        <taxon>Viridiplantae</taxon>
        <taxon>Streptophyta</taxon>
        <taxon>Embryophyta</taxon>
        <taxon>Tracheophyta</taxon>
        <taxon>Spermatophyta</taxon>
        <taxon>Magnoliopsida</taxon>
        <taxon>eudicotyledons</taxon>
        <taxon>Gunneridae</taxon>
        <taxon>Pentapetalae</taxon>
        <taxon>asterids</taxon>
        <taxon>lamiids</taxon>
        <taxon>Lamiales</taxon>
        <taxon>Scrophulariaceae</taxon>
        <taxon>Buddlejeae</taxon>
        <taxon>Buddleja</taxon>
    </lineage>
</organism>
<comment type="caution">
    <text evidence="2">The sequence shown here is derived from an EMBL/GenBank/DDBJ whole genome shotgun (WGS) entry which is preliminary data.</text>
</comment>
<dbReference type="EMBL" id="WHWC01000001">
    <property type="protein sequence ID" value="KAG8390440.1"/>
    <property type="molecule type" value="Genomic_DNA"/>
</dbReference>
<dbReference type="Proteomes" id="UP000826271">
    <property type="component" value="Unassembled WGS sequence"/>
</dbReference>
<sequence length="125" mass="13797">MYCGKGESIPNHISGDNGEGYLERDANGQCLAWKRNYRGFRLGQEAAEAFAAYDAMLLARNRGWRHVQLEGDCLPLINKLKAKLVDLSPIGNEPAHILARSAWEQLEGDTILPPQALSAFLSDSI</sequence>
<dbReference type="Pfam" id="PF13456">
    <property type="entry name" value="RVT_3"/>
    <property type="match status" value="1"/>
</dbReference>
<dbReference type="InterPro" id="IPR002156">
    <property type="entry name" value="RNaseH_domain"/>
</dbReference>
<protein>
    <recommendedName>
        <fullName evidence="1">RNase H type-1 domain-containing protein</fullName>
    </recommendedName>
</protein>